<organism evidence="6 7">
    <name type="scientific">candidate division KSB3 bacterium</name>
    <dbReference type="NCBI Taxonomy" id="2044937"/>
    <lineage>
        <taxon>Bacteria</taxon>
        <taxon>candidate division KSB3</taxon>
    </lineage>
</organism>
<dbReference type="GO" id="GO:0030246">
    <property type="term" value="F:carbohydrate binding"/>
    <property type="evidence" value="ECO:0007669"/>
    <property type="project" value="UniProtKB-ARBA"/>
</dbReference>
<comment type="subcellular location">
    <subcellularLocation>
        <location evidence="1">Cell envelope</location>
    </subcellularLocation>
</comment>
<comment type="caution">
    <text evidence="6">The sequence shown here is derived from an EMBL/GenBank/DDBJ whole genome shotgun (WGS) entry which is preliminary data.</text>
</comment>
<dbReference type="AlphaFoldDB" id="A0A2G6E173"/>
<comment type="similarity">
    <text evidence="2">Belongs to the bacterial solute-binding protein 2 family.</text>
</comment>
<evidence type="ECO:0000256" key="1">
    <source>
        <dbReference type="ARBA" id="ARBA00004196"/>
    </source>
</evidence>
<dbReference type="GO" id="GO:0030313">
    <property type="term" value="C:cell envelope"/>
    <property type="evidence" value="ECO:0007669"/>
    <property type="project" value="UniProtKB-SubCell"/>
</dbReference>
<dbReference type="PANTHER" id="PTHR46847:SF1">
    <property type="entry name" value="D-ALLOSE-BINDING PERIPLASMIC PROTEIN-RELATED"/>
    <property type="match status" value="1"/>
</dbReference>
<keyword evidence="3 4" id="KW-0732">Signal</keyword>
<evidence type="ECO:0000313" key="6">
    <source>
        <dbReference type="EMBL" id="PID55825.1"/>
    </source>
</evidence>
<dbReference type="PANTHER" id="PTHR46847">
    <property type="entry name" value="D-ALLOSE-BINDING PERIPLASMIC PROTEIN-RELATED"/>
    <property type="match status" value="1"/>
</dbReference>
<reference evidence="6 7" key="1">
    <citation type="submission" date="2017-10" db="EMBL/GenBank/DDBJ databases">
        <title>Novel microbial diversity and functional potential in the marine mammal oral microbiome.</title>
        <authorList>
            <person name="Dudek N.K."/>
            <person name="Sun C.L."/>
            <person name="Burstein D."/>
            <person name="Kantor R.S."/>
            <person name="Aliaga Goltsman D.S."/>
            <person name="Bik E.M."/>
            <person name="Thomas B.C."/>
            <person name="Banfield J.F."/>
            <person name="Relman D.A."/>
        </authorList>
    </citation>
    <scope>NUCLEOTIDE SEQUENCE [LARGE SCALE GENOMIC DNA]</scope>
    <source>
        <strain evidence="6">DOLZORAL124_49_17</strain>
    </source>
</reference>
<evidence type="ECO:0000256" key="2">
    <source>
        <dbReference type="ARBA" id="ARBA00007639"/>
    </source>
</evidence>
<feature type="chain" id="PRO_5014914083" evidence="4">
    <location>
        <begin position="26"/>
        <end position="318"/>
    </location>
</feature>
<dbReference type="Pfam" id="PF13407">
    <property type="entry name" value="Peripla_BP_4"/>
    <property type="match status" value="1"/>
</dbReference>
<proteinExistence type="inferred from homology"/>
<evidence type="ECO:0000256" key="4">
    <source>
        <dbReference type="SAM" id="SignalP"/>
    </source>
</evidence>
<dbReference type="Gene3D" id="3.40.50.2300">
    <property type="match status" value="2"/>
</dbReference>
<dbReference type="CDD" id="cd01536">
    <property type="entry name" value="PBP1_ABC_sugar_binding-like"/>
    <property type="match status" value="1"/>
</dbReference>
<gene>
    <name evidence="6" type="ORF">CSB45_14035</name>
</gene>
<evidence type="ECO:0000259" key="5">
    <source>
        <dbReference type="Pfam" id="PF13407"/>
    </source>
</evidence>
<feature type="signal peptide" evidence="4">
    <location>
        <begin position="1"/>
        <end position="25"/>
    </location>
</feature>
<dbReference type="SUPFAM" id="SSF53822">
    <property type="entry name" value="Periplasmic binding protein-like I"/>
    <property type="match status" value="1"/>
</dbReference>
<sequence length="318" mass="34447">MKKGLSLLMLVVCVTGLLMAGMAFAEEKTYKVAFITTTMAHSVPAAWHEGIKRAAEANPSIEYEVADGEWRADVQIAKIEDYINRGFDALILQAQDAAALAASVREAEEAGIFVVTLNLDVTVPHAALVTMVTDRGGRLVAQEMAKDLGEKGNVVILQSPPGASIGIDRERGFREEIGKYPEIKIIAAQNAEWRKDKAFAIMQSLLQSNSQIDGVYGVNDSMAEGAALAAEQAGKLEGMSVWGLDGEKDALSMIEEGKLTGTIYTNCFMQGELALKVVEELLTSGKSPQESTETQVVEVDPMVVRKENVGEIKPEDRW</sequence>
<feature type="domain" description="Periplasmic binding protein" evidence="5">
    <location>
        <begin position="32"/>
        <end position="286"/>
    </location>
</feature>
<dbReference type="InterPro" id="IPR025997">
    <property type="entry name" value="SBP_2_dom"/>
</dbReference>
<dbReference type="InterPro" id="IPR028082">
    <property type="entry name" value="Peripla_BP_I"/>
</dbReference>
<evidence type="ECO:0000256" key="3">
    <source>
        <dbReference type="ARBA" id="ARBA00022729"/>
    </source>
</evidence>
<accession>A0A2G6E173</accession>
<evidence type="ECO:0000313" key="7">
    <source>
        <dbReference type="Proteomes" id="UP000229740"/>
    </source>
</evidence>
<protein>
    <submittedName>
        <fullName evidence="6">Sugar ABC transporter substrate-binding protein</fullName>
    </submittedName>
</protein>
<dbReference type="Proteomes" id="UP000229740">
    <property type="component" value="Unassembled WGS sequence"/>
</dbReference>
<dbReference type="EMBL" id="PDPS01000042">
    <property type="protein sequence ID" value="PID55825.1"/>
    <property type="molecule type" value="Genomic_DNA"/>
</dbReference>
<name>A0A2G6E173_9BACT</name>